<dbReference type="OrthoDB" id="429671at2759"/>
<name>A0A2T9ZIF3_9FUNG</name>
<comment type="catalytic activity">
    <reaction evidence="1">
        <text>Thiol-dependent hydrolysis of ester, thioester, amide, peptide and isopeptide bonds formed by the C-terminal Gly of ubiquitin (a 76-residue protein attached to proteins as an intracellular targeting signal).</text>
        <dbReference type="EC" id="3.4.19.12"/>
    </reaction>
</comment>
<dbReference type="Pfam" id="PF00443">
    <property type="entry name" value="UCH"/>
    <property type="match status" value="1"/>
</dbReference>
<evidence type="ECO:0000256" key="4">
    <source>
        <dbReference type="ARBA" id="ARBA00022786"/>
    </source>
</evidence>
<keyword evidence="4" id="KW-0833">Ubl conjugation pathway</keyword>
<dbReference type="AlphaFoldDB" id="A0A2T9ZIF3"/>
<feature type="domain" description="USP" evidence="8">
    <location>
        <begin position="124"/>
        <end position="370"/>
    </location>
</feature>
<dbReference type="InterPro" id="IPR018200">
    <property type="entry name" value="USP_CS"/>
</dbReference>
<organism evidence="9 10">
    <name type="scientific">Smittium megazygosporum</name>
    <dbReference type="NCBI Taxonomy" id="133381"/>
    <lineage>
        <taxon>Eukaryota</taxon>
        <taxon>Fungi</taxon>
        <taxon>Fungi incertae sedis</taxon>
        <taxon>Zoopagomycota</taxon>
        <taxon>Kickxellomycotina</taxon>
        <taxon>Harpellomycetes</taxon>
        <taxon>Harpellales</taxon>
        <taxon>Legeriomycetaceae</taxon>
        <taxon>Smittium</taxon>
    </lineage>
</organism>
<dbReference type="GO" id="GO:0005634">
    <property type="term" value="C:nucleus"/>
    <property type="evidence" value="ECO:0007669"/>
    <property type="project" value="TreeGrafter"/>
</dbReference>
<evidence type="ECO:0000259" key="8">
    <source>
        <dbReference type="PROSITE" id="PS50235"/>
    </source>
</evidence>
<evidence type="ECO:0000256" key="7">
    <source>
        <dbReference type="SAM" id="MobiDB-lite"/>
    </source>
</evidence>
<dbReference type="Proteomes" id="UP000245609">
    <property type="component" value="Unassembled WGS sequence"/>
</dbReference>
<dbReference type="GO" id="GO:0004843">
    <property type="term" value="F:cysteine-type deubiquitinase activity"/>
    <property type="evidence" value="ECO:0007669"/>
    <property type="project" value="UniProtKB-EC"/>
</dbReference>
<keyword evidence="6" id="KW-0788">Thiol protease</keyword>
<keyword evidence="10" id="KW-1185">Reference proteome</keyword>
<accession>A0A2T9ZIF3</accession>
<sequence>MDEATTSQMSWIKPEAMNQGELDALFSKYPIYLPTGSDDFWSNSAVVLETISSVEEPNAPPSSWASLFAKNQKSAKGNPNIYSEDKSIKPLKTTNVPKKPKKKSLKEVLQTWKVKPSERVPVPRGLVNSGNMCFMNVVLQTLVYCKYFSNLLQLYIINRITFLSEFQVLPSTPNGIENNEPFVPEYVYNALRKKKIFQTSRGQQEDAQEFLGHLLNGIHDELLNIMYSETNEESGVAQDSSSANQKGFNSGEKVSDVVYYEDIVKTGEEEWLEVGKKNKTSTSREVLNSESPITFIFGCQLRSELKKSGSKPSFTKEPYQFLTLDISNSDIVFLEDAIDQLLSVETIEGFTSASFGVYFKQSTIFYGFWR</sequence>
<dbReference type="GO" id="GO:0006508">
    <property type="term" value="P:proteolysis"/>
    <property type="evidence" value="ECO:0007669"/>
    <property type="project" value="UniProtKB-KW"/>
</dbReference>
<dbReference type="PANTHER" id="PTHR24006:SF687">
    <property type="entry name" value="UBIQUITIN CARBOXYL-TERMINAL HYDROLASE 10"/>
    <property type="match status" value="1"/>
</dbReference>
<comment type="caution">
    <text evidence="9">The sequence shown here is derived from an EMBL/GenBank/DDBJ whole genome shotgun (WGS) entry which is preliminary data.</text>
</comment>
<feature type="region of interest" description="Disordered" evidence="7">
    <location>
        <begin position="74"/>
        <end position="100"/>
    </location>
</feature>
<dbReference type="GO" id="GO:0005829">
    <property type="term" value="C:cytosol"/>
    <property type="evidence" value="ECO:0007669"/>
    <property type="project" value="TreeGrafter"/>
</dbReference>
<dbReference type="EC" id="3.4.19.12" evidence="2"/>
<proteinExistence type="predicted"/>
<dbReference type="InterPro" id="IPR050164">
    <property type="entry name" value="Peptidase_C19"/>
</dbReference>
<evidence type="ECO:0000256" key="3">
    <source>
        <dbReference type="ARBA" id="ARBA00022670"/>
    </source>
</evidence>
<dbReference type="STRING" id="133381.A0A2T9ZIF3"/>
<dbReference type="PROSITE" id="PS50235">
    <property type="entry name" value="USP_3"/>
    <property type="match status" value="1"/>
</dbReference>
<evidence type="ECO:0000256" key="1">
    <source>
        <dbReference type="ARBA" id="ARBA00000707"/>
    </source>
</evidence>
<dbReference type="GO" id="GO:0016579">
    <property type="term" value="P:protein deubiquitination"/>
    <property type="evidence" value="ECO:0007669"/>
    <property type="project" value="InterPro"/>
</dbReference>
<evidence type="ECO:0000256" key="2">
    <source>
        <dbReference type="ARBA" id="ARBA00012759"/>
    </source>
</evidence>
<evidence type="ECO:0000313" key="9">
    <source>
        <dbReference type="EMBL" id="PVV04386.1"/>
    </source>
</evidence>
<keyword evidence="5" id="KW-0378">Hydrolase</keyword>
<dbReference type="EMBL" id="MBFS01000130">
    <property type="protein sequence ID" value="PVV04386.1"/>
    <property type="molecule type" value="Genomic_DNA"/>
</dbReference>
<dbReference type="InterPro" id="IPR028889">
    <property type="entry name" value="USP"/>
</dbReference>
<gene>
    <name evidence="9" type="ORF">BB560_001110</name>
</gene>
<dbReference type="SUPFAM" id="SSF54001">
    <property type="entry name" value="Cysteine proteinases"/>
    <property type="match status" value="1"/>
</dbReference>
<keyword evidence="3" id="KW-0645">Protease</keyword>
<evidence type="ECO:0000313" key="10">
    <source>
        <dbReference type="Proteomes" id="UP000245609"/>
    </source>
</evidence>
<dbReference type="PANTHER" id="PTHR24006">
    <property type="entry name" value="UBIQUITIN CARBOXYL-TERMINAL HYDROLASE"/>
    <property type="match status" value="1"/>
</dbReference>
<dbReference type="PROSITE" id="PS00972">
    <property type="entry name" value="USP_1"/>
    <property type="match status" value="1"/>
</dbReference>
<dbReference type="Gene3D" id="3.90.70.10">
    <property type="entry name" value="Cysteine proteinases"/>
    <property type="match status" value="1"/>
</dbReference>
<dbReference type="InterPro" id="IPR001394">
    <property type="entry name" value="Peptidase_C19_UCH"/>
</dbReference>
<protein>
    <recommendedName>
        <fullName evidence="2">ubiquitinyl hydrolase 1</fullName>
        <ecNumber evidence="2">3.4.19.12</ecNumber>
    </recommendedName>
</protein>
<dbReference type="InterPro" id="IPR038765">
    <property type="entry name" value="Papain-like_cys_pep_sf"/>
</dbReference>
<evidence type="ECO:0000256" key="5">
    <source>
        <dbReference type="ARBA" id="ARBA00022801"/>
    </source>
</evidence>
<evidence type="ECO:0000256" key="6">
    <source>
        <dbReference type="ARBA" id="ARBA00022807"/>
    </source>
</evidence>
<reference evidence="9 10" key="1">
    <citation type="journal article" date="2018" name="MBio">
        <title>Comparative Genomics Reveals the Core Gene Toolbox for the Fungus-Insect Symbiosis.</title>
        <authorList>
            <person name="Wang Y."/>
            <person name="Stata M."/>
            <person name="Wang W."/>
            <person name="Stajich J.E."/>
            <person name="White M.M."/>
            <person name="Moncalvo J.M."/>
        </authorList>
    </citation>
    <scope>NUCLEOTIDE SEQUENCE [LARGE SCALE GENOMIC DNA]</scope>
    <source>
        <strain evidence="9 10">SC-DP-2</strain>
    </source>
</reference>